<evidence type="ECO:0000313" key="9">
    <source>
        <dbReference type="Proteomes" id="UP000291301"/>
    </source>
</evidence>
<evidence type="ECO:0000256" key="5">
    <source>
        <dbReference type="ARBA" id="ARBA00023136"/>
    </source>
</evidence>
<evidence type="ECO:0000313" key="8">
    <source>
        <dbReference type="EMBL" id="TCD16190.1"/>
    </source>
</evidence>
<dbReference type="GO" id="GO:0006935">
    <property type="term" value="P:chemotaxis"/>
    <property type="evidence" value="ECO:0007669"/>
    <property type="project" value="UniProtKB-KW"/>
</dbReference>
<evidence type="ECO:0000256" key="2">
    <source>
        <dbReference type="ARBA" id="ARBA00022475"/>
    </source>
</evidence>
<dbReference type="Pfam" id="PF01052">
    <property type="entry name" value="FliMN_C"/>
    <property type="match status" value="1"/>
</dbReference>
<gene>
    <name evidence="8" type="ORF">E0D97_01785</name>
</gene>
<evidence type="ECO:0000256" key="1">
    <source>
        <dbReference type="ARBA" id="ARBA00004202"/>
    </source>
</evidence>
<evidence type="ECO:0000256" key="6">
    <source>
        <dbReference type="ARBA" id="ARBA00025044"/>
    </source>
</evidence>
<feature type="domain" description="Flagellar motor switch protein FliN-like C-terminal" evidence="7">
    <location>
        <begin position="225"/>
        <end position="288"/>
    </location>
</feature>
<evidence type="ECO:0000256" key="3">
    <source>
        <dbReference type="ARBA" id="ARBA00022500"/>
    </source>
</evidence>
<keyword evidence="9" id="KW-1185">Reference proteome</keyword>
<keyword evidence="4" id="KW-0283">Flagellar rotation</keyword>
<keyword evidence="3" id="KW-0145">Chemotaxis</keyword>
<reference evidence="8 9" key="1">
    <citation type="journal article" date="2015" name="Antonie Van Leeuwenhoek">
        <title>Oricola cellulosilytica gen. nov., sp. nov., a cellulose-degrading bacterium of the family Phyllobacteriaceae isolated from surface seashore water, and emended descriptions of Mesorhizobium loti and Phyllobacterium myrsinacearum.</title>
        <authorList>
            <person name="Hameed A."/>
            <person name="Shahina M."/>
            <person name="Lai W.A."/>
            <person name="Lin S.Y."/>
            <person name="Young L.S."/>
            <person name="Liu Y.C."/>
            <person name="Hsu Y.H."/>
            <person name="Young C.C."/>
        </authorList>
    </citation>
    <scope>NUCLEOTIDE SEQUENCE [LARGE SCALE GENOMIC DNA]</scope>
    <source>
        <strain evidence="8 9">KCTC 52183</strain>
    </source>
</reference>
<dbReference type="RefSeq" id="WP_131564838.1">
    <property type="nucleotide sequence ID" value="NZ_JAINFK010000001.1"/>
</dbReference>
<dbReference type="InterPro" id="IPR001543">
    <property type="entry name" value="FliN-like_C"/>
</dbReference>
<keyword evidence="2" id="KW-1003">Cell membrane</keyword>
<comment type="subcellular location">
    <subcellularLocation>
        <location evidence="1">Cell membrane</location>
        <topology evidence="1">Peripheral membrane protein</topology>
    </subcellularLocation>
</comment>
<evidence type="ECO:0000256" key="4">
    <source>
        <dbReference type="ARBA" id="ARBA00022779"/>
    </source>
</evidence>
<dbReference type="Gene3D" id="3.40.1550.10">
    <property type="entry name" value="CheC-like"/>
    <property type="match status" value="1"/>
</dbReference>
<dbReference type="AlphaFoldDB" id="A0A4R0PI08"/>
<protein>
    <recommendedName>
        <fullName evidence="7">Flagellar motor switch protein FliN-like C-terminal domain-containing protein</fullName>
    </recommendedName>
</protein>
<dbReference type="Proteomes" id="UP000291301">
    <property type="component" value="Unassembled WGS sequence"/>
</dbReference>
<comment type="function">
    <text evidence="6">FliM is one of three proteins (FliG, FliN, FliM) that forms the rotor-mounted switch complex (C ring), located at the base of the basal body. This complex interacts with the CheY and CheZ chemotaxis proteins, in addition to contacting components of the motor that determine the direction of flagellar rotation.</text>
</comment>
<keyword evidence="5" id="KW-0472">Membrane</keyword>
<dbReference type="InterPro" id="IPR028976">
    <property type="entry name" value="CheC-like_sf"/>
</dbReference>
<accession>A0A4R0PI08</accession>
<dbReference type="GO" id="GO:0097588">
    <property type="term" value="P:archaeal or bacterial-type flagellum-dependent cell motility"/>
    <property type="evidence" value="ECO:0007669"/>
    <property type="project" value="UniProtKB-KW"/>
</dbReference>
<dbReference type="GO" id="GO:0005886">
    <property type="term" value="C:plasma membrane"/>
    <property type="evidence" value="ECO:0007669"/>
    <property type="project" value="UniProtKB-SubCell"/>
</dbReference>
<name>A0A4R0PI08_9HYPH</name>
<sequence length="317" mass="34171">MNAPDGLTKERRELFDLILGRKGDDARLEPAISAITAFLPERLREVLKKDGFEATFVIEKHKPLAAAALFDGRKKGCACALIGGASGPDVFVVAPFPTAGVIADMMLGGDPELAAPGKDRAPTRLECDLIGQFADIVGRALQSTLGADKAPSLIRIALSKEELRDEDTAEPLVAFEMQINFGAVSQPVTLAVTHHQLLRMTRAEPVRIRRPHPESPAKRNQKALAVSVQVTGSINLQPKSLAEIAALRPGNVIAFPSDDDANVRLNVKGRPLYNCTLGRQGANYALCLRQPHRVMTEVLSGMGMPAGQSEDEDDEDE</sequence>
<organism evidence="8 9">
    <name type="scientific">Oricola cellulosilytica</name>
    <dbReference type="NCBI Taxonomy" id="1429082"/>
    <lineage>
        <taxon>Bacteria</taxon>
        <taxon>Pseudomonadati</taxon>
        <taxon>Pseudomonadota</taxon>
        <taxon>Alphaproteobacteria</taxon>
        <taxon>Hyphomicrobiales</taxon>
        <taxon>Ahrensiaceae</taxon>
        <taxon>Oricola</taxon>
    </lineage>
</organism>
<dbReference type="Gene3D" id="2.30.330.10">
    <property type="entry name" value="SpoA-like"/>
    <property type="match status" value="1"/>
</dbReference>
<evidence type="ECO:0000259" key="7">
    <source>
        <dbReference type="Pfam" id="PF01052"/>
    </source>
</evidence>
<dbReference type="OrthoDB" id="8273530at2"/>
<comment type="caution">
    <text evidence="8">The sequence shown here is derived from an EMBL/GenBank/DDBJ whole genome shotgun (WGS) entry which is preliminary data.</text>
</comment>
<proteinExistence type="predicted"/>
<dbReference type="InterPro" id="IPR036429">
    <property type="entry name" value="SpoA-like_sf"/>
</dbReference>
<dbReference type="SUPFAM" id="SSF101801">
    <property type="entry name" value="Surface presentation of antigens (SPOA)"/>
    <property type="match status" value="1"/>
</dbReference>
<dbReference type="EMBL" id="SJST01000001">
    <property type="protein sequence ID" value="TCD16190.1"/>
    <property type="molecule type" value="Genomic_DNA"/>
</dbReference>